<protein>
    <submittedName>
        <fullName evidence="1">Uncharacterized protein</fullName>
    </submittedName>
</protein>
<sequence length="29" mass="3385">MHASCGFPRESGHSDIWSRYEISSYLPDR</sequence>
<evidence type="ECO:0000313" key="2">
    <source>
        <dbReference type="Proteomes" id="UP000002424"/>
    </source>
</evidence>
<dbReference type="EMBL" id="CP001157">
    <property type="protein sequence ID" value="ACO80448.1"/>
    <property type="molecule type" value="Genomic_DNA"/>
</dbReference>
<dbReference type="AlphaFoldDB" id="C1DFQ2"/>
<dbReference type="STRING" id="322710.Avin_43270"/>
<keyword evidence="2" id="KW-1185">Reference proteome</keyword>
<dbReference type="KEGG" id="avn:Avin_43270"/>
<organism evidence="1 2">
    <name type="scientific">Azotobacter vinelandii (strain DJ / ATCC BAA-1303)</name>
    <dbReference type="NCBI Taxonomy" id="322710"/>
    <lineage>
        <taxon>Bacteria</taxon>
        <taxon>Pseudomonadati</taxon>
        <taxon>Pseudomonadota</taxon>
        <taxon>Gammaproteobacteria</taxon>
        <taxon>Pseudomonadales</taxon>
        <taxon>Pseudomonadaceae</taxon>
        <taxon>Azotobacter</taxon>
    </lineage>
</organism>
<evidence type="ECO:0000313" key="1">
    <source>
        <dbReference type="EMBL" id="ACO80448.1"/>
    </source>
</evidence>
<dbReference type="HOGENOM" id="CLU_3408541_0_0_6"/>
<gene>
    <name evidence="1" type="ordered locus">Avin_43270</name>
</gene>
<name>C1DFQ2_AZOVD</name>
<proteinExistence type="predicted"/>
<dbReference type="Proteomes" id="UP000002424">
    <property type="component" value="Chromosome"/>
</dbReference>
<reference evidence="1 2" key="1">
    <citation type="journal article" date="2009" name="J. Bacteriol.">
        <title>Genome sequence of Azotobacter vinelandii, an obligate aerobe specialized to support diverse anaerobic metabolic processes.</title>
        <authorList>
            <person name="Setubal J.C."/>
            <person name="dos Santos P."/>
            <person name="Goldman B.S."/>
            <person name="Ertesvag H."/>
            <person name="Espin G."/>
            <person name="Rubio L.M."/>
            <person name="Valla S."/>
            <person name="Almeida N.F."/>
            <person name="Balasubramanian D."/>
            <person name="Cromes L."/>
            <person name="Curatti L."/>
            <person name="Du Z."/>
            <person name="Godsy E."/>
            <person name="Goodner B."/>
            <person name="Hellner-Burris K."/>
            <person name="Hernandez J.A."/>
            <person name="Houmiel K."/>
            <person name="Imperial J."/>
            <person name="Kennedy C."/>
            <person name="Larson T.J."/>
            <person name="Latreille P."/>
            <person name="Ligon L.S."/>
            <person name="Lu J."/>
            <person name="Maerk M."/>
            <person name="Miller N.M."/>
            <person name="Norton S."/>
            <person name="O'Carroll I.P."/>
            <person name="Paulsen I."/>
            <person name="Raulfs E.C."/>
            <person name="Roemer R."/>
            <person name="Rosser J."/>
            <person name="Segura D."/>
            <person name="Slater S."/>
            <person name="Stricklin S.L."/>
            <person name="Studholme D.J."/>
            <person name="Sun J."/>
            <person name="Viana C.J."/>
            <person name="Wallin E."/>
            <person name="Wang B."/>
            <person name="Wheeler C."/>
            <person name="Zhu H."/>
            <person name="Dean D.R."/>
            <person name="Dixon R."/>
            <person name="Wood D."/>
        </authorList>
    </citation>
    <scope>NUCLEOTIDE SEQUENCE [LARGE SCALE GENOMIC DNA]</scope>
    <source>
        <strain evidence="2">DJ / ATCC BAA-1303</strain>
    </source>
</reference>
<accession>C1DFQ2</accession>
<dbReference type="EnsemblBacteria" id="ACO80448">
    <property type="protein sequence ID" value="ACO80448"/>
    <property type="gene ID" value="Avin_43270"/>
</dbReference>